<dbReference type="PANTHER" id="PTHR23044">
    <property type="entry name" value="3'-5' EXONUCLEASE ERI1-RELATED"/>
    <property type="match status" value="1"/>
</dbReference>
<evidence type="ECO:0000256" key="2">
    <source>
        <dbReference type="ARBA" id="ARBA00022801"/>
    </source>
</evidence>
<dbReference type="EMBL" id="GEDV01012355">
    <property type="protein sequence ID" value="JAP76202.1"/>
    <property type="molecule type" value="Transcribed_RNA"/>
</dbReference>
<dbReference type="InterPro" id="IPR013520">
    <property type="entry name" value="Ribonucl_H"/>
</dbReference>
<evidence type="ECO:0000256" key="3">
    <source>
        <dbReference type="ARBA" id="ARBA00022839"/>
    </source>
</evidence>
<organism evidence="5">
    <name type="scientific">Rhipicephalus appendiculatus</name>
    <name type="common">Brown ear tick</name>
    <dbReference type="NCBI Taxonomy" id="34631"/>
    <lineage>
        <taxon>Eukaryota</taxon>
        <taxon>Metazoa</taxon>
        <taxon>Ecdysozoa</taxon>
        <taxon>Arthropoda</taxon>
        <taxon>Chelicerata</taxon>
        <taxon>Arachnida</taxon>
        <taxon>Acari</taxon>
        <taxon>Parasitiformes</taxon>
        <taxon>Ixodida</taxon>
        <taxon>Ixodoidea</taxon>
        <taxon>Ixodidae</taxon>
        <taxon>Rhipicephalinae</taxon>
        <taxon>Rhipicephalus</taxon>
        <taxon>Rhipicephalus</taxon>
    </lineage>
</organism>
<dbReference type="GO" id="GO:0003676">
    <property type="term" value="F:nucleic acid binding"/>
    <property type="evidence" value="ECO:0007669"/>
    <property type="project" value="InterPro"/>
</dbReference>
<dbReference type="GO" id="GO:0000175">
    <property type="term" value="F:3'-5'-RNA exonuclease activity"/>
    <property type="evidence" value="ECO:0007669"/>
    <property type="project" value="InterPro"/>
</dbReference>
<dbReference type="Gene3D" id="3.30.420.10">
    <property type="entry name" value="Ribonuclease H-like superfamily/Ribonuclease H"/>
    <property type="match status" value="1"/>
</dbReference>
<dbReference type="InterPro" id="IPR036397">
    <property type="entry name" value="RNaseH_sf"/>
</dbReference>
<dbReference type="AlphaFoldDB" id="A0A131YCK9"/>
<feature type="domain" description="Exonuclease" evidence="4">
    <location>
        <begin position="71"/>
        <end position="254"/>
    </location>
</feature>
<proteinExistence type="predicted"/>
<evidence type="ECO:0000259" key="4">
    <source>
        <dbReference type="SMART" id="SM00479"/>
    </source>
</evidence>
<dbReference type="CDD" id="cd06133">
    <property type="entry name" value="ERI-1_3'hExo_like"/>
    <property type="match status" value="1"/>
</dbReference>
<keyword evidence="3" id="KW-0269">Exonuclease</keyword>
<evidence type="ECO:0000256" key="1">
    <source>
        <dbReference type="ARBA" id="ARBA00022722"/>
    </source>
</evidence>
<dbReference type="PANTHER" id="PTHR23044:SF61">
    <property type="entry name" value="3'-5' EXORIBONUCLEASE 1-RELATED"/>
    <property type="match status" value="1"/>
</dbReference>
<sequence length="256" mass="28901">MALQAAVYRSASLFCRITHAAVQAGATVPRLAKSDGRGCSHFALPRRQMSRMASSAYLSPAATMPKQAYDYFLVLDFEATCSAEKGVPTPQEIIEFPVLKVNGRTFETESTFHTYVQPQAHPQLTAFCTELTGIVQDMVDDQPHLQEVLSRFDDWMREQGLLQARTVFITFGDWDLQKMLPSQCAYLGIPVPPYMTRWINLKKAFAECTGHWPKTLLDALRFCRLPHLGRHHSGIDDCRNLTQLVAWLASRGYQFA</sequence>
<keyword evidence="1" id="KW-0540">Nuclease</keyword>
<dbReference type="Pfam" id="PF00929">
    <property type="entry name" value="RNase_T"/>
    <property type="match status" value="1"/>
</dbReference>
<keyword evidence="2" id="KW-0378">Hydrolase</keyword>
<accession>A0A131YCK9</accession>
<dbReference type="InterPro" id="IPR051274">
    <property type="entry name" value="3-5_Exoribonuclease"/>
</dbReference>
<dbReference type="InterPro" id="IPR012337">
    <property type="entry name" value="RNaseH-like_sf"/>
</dbReference>
<dbReference type="InterPro" id="IPR047201">
    <property type="entry name" value="ERI-1_3'hExo-like"/>
</dbReference>
<protein>
    <submittedName>
        <fullName evidence="5">ERI1 exoribonuclease 3</fullName>
    </submittedName>
</protein>
<name>A0A131YCK9_RHIAP</name>
<evidence type="ECO:0000313" key="5">
    <source>
        <dbReference type="EMBL" id="JAP76202.1"/>
    </source>
</evidence>
<dbReference type="SMART" id="SM00479">
    <property type="entry name" value="EXOIII"/>
    <property type="match status" value="1"/>
</dbReference>
<dbReference type="SUPFAM" id="SSF53098">
    <property type="entry name" value="Ribonuclease H-like"/>
    <property type="match status" value="1"/>
</dbReference>
<reference evidence="5" key="1">
    <citation type="journal article" date="2016" name="Ticks Tick Borne Dis.">
        <title>De novo assembly and annotation of the salivary gland transcriptome of Rhipicephalus appendiculatus male and female ticks during blood feeding.</title>
        <authorList>
            <person name="de Castro M.H."/>
            <person name="de Klerk D."/>
            <person name="Pienaar R."/>
            <person name="Latif A.A."/>
            <person name="Rees D.J."/>
            <person name="Mans B.J."/>
        </authorList>
    </citation>
    <scope>NUCLEOTIDE SEQUENCE</scope>
    <source>
        <tissue evidence="5">Salivary glands</tissue>
    </source>
</reference>